<sequence>MNKILFYITYFLSIFVPLAYSYEFSVEGLKTSLQDFSAKIPFNATYETVLEYRDYLRHKVDEVNLNELQTTGGKRLPTLCSNDDYYYYFIRFIPSPLKSFVFNEVDDQKPFHLRHTSEERHEEFYHTIKALPPAIHDRAVTAKNELGHYVSQVPSSGIHSINDQYSNIWNAYIDEMKDHFGKIKKDMDGAFNDHQQKLLEYIDQGLVVMELFDSVSNENKHLIYHDIYEQWVADKQRLEDILKQQQRSYNQWQNKIESGFLDSATTLGPLRQLAEDMYDNAMNGTIDLLDALMMKNRNKLADWSSLSRTSFQQLESIILSLPTTTTVDQLDEAKKDTSSILVRLDSVLNEMKSDGGAKTLVSAIDSIWYRARNELIYSRWQWKYWMDLWNEKGVYSIISFFTFLPQ</sequence>
<keyword evidence="2" id="KW-0732">Signal</keyword>
<name>A0A1X2J1A4_9FUNG</name>
<dbReference type="Proteomes" id="UP000193560">
    <property type="component" value="Unassembled WGS sequence"/>
</dbReference>
<feature type="signal peptide" evidence="2">
    <location>
        <begin position="1"/>
        <end position="21"/>
    </location>
</feature>
<evidence type="ECO:0000256" key="1">
    <source>
        <dbReference type="SAM" id="Coils"/>
    </source>
</evidence>
<dbReference type="OrthoDB" id="2276493at2759"/>
<protein>
    <recommendedName>
        <fullName evidence="5">Karyogamy protein</fullName>
    </recommendedName>
</protein>
<keyword evidence="1" id="KW-0175">Coiled coil</keyword>
<proteinExistence type="predicted"/>
<accession>A0A1X2J1A4</accession>
<evidence type="ECO:0000256" key="2">
    <source>
        <dbReference type="SAM" id="SignalP"/>
    </source>
</evidence>
<feature type="chain" id="PRO_5012620292" description="Karyogamy protein" evidence="2">
    <location>
        <begin position="22"/>
        <end position="406"/>
    </location>
</feature>
<organism evidence="3 4">
    <name type="scientific">Absidia repens</name>
    <dbReference type="NCBI Taxonomy" id="90262"/>
    <lineage>
        <taxon>Eukaryota</taxon>
        <taxon>Fungi</taxon>
        <taxon>Fungi incertae sedis</taxon>
        <taxon>Mucoromycota</taxon>
        <taxon>Mucoromycotina</taxon>
        <taxon>Mucoromycetes</taxon>
        <taxon>Mucorales</taxon>
        <taxon>Cunninghamellaceae</taxon>
        <taxon>Absidia</taxon>
    </lineage>
</organism>
<comment type="caution">
    <text evidence="3">The sequence shown here is derived from an EMBL/GenBank/DDBJ whole genome shotgun (WGS) entry which is preliminary data.</text>
</comment>
<keyword evidence="4" id="KW-1185">Reference proteome</keyword>
<dbReference type="AlphaFoldDB" id="A0A1X2J1A4"/>
<dbReference type="EMBL" id="MCGE01000001">
    <property type="protein sequence ID" value="ORZ25596.1"/>
    <property type="molecule type" value="Genomic_DNA"/>
</dbReference>
<gene>
    <name evidence="3" type="ORF">BCR42DRAFT_400515</name>
</gene>
<evidence type="ECO:0000313" key="3">
    <source>
        <dbReference type="EMBL" id="ORZ25596.1"/>
    </source>
</evidence>
<evidence type="ECO:0000313" key="4">
    <source>
        <dbReference type="Proteomes" id="UP000193560"/>
    </source>
</evidence>
<reference evidence="3 4" key="1">
    <citation type="submission" date="2016-07" db="EMBL/GenBank/DDBJ databases">
        <title>Pervasive Adenine N6-methylation of Active Genes in Fungi.</title>
        <authorList>
            <consortium name="DOE Joint Genome Institute"/>
            <person name="Mondo S.J."/>
            <person name="Dannebaum R.O."/>
            <person name="Kuo R.C."/>
            <person name="Labutti K."/>
            <person name="Haridas S."/>
            <person name="Kuo A."/>
            <person name="Salamov A."/>
            <person name="Ahrendt S.R."/>
            <person name="Lipzen A."/>
            <person name="Sullivan W."/>
            <person name="Andreopoulos W.B."/>
            <person name="Clum A."/>
            <person name="Lindquist E."/>
            <person name="Daum C."/>
            <person name="Ramamoorthy G.K."/>
            <person name="Gryganskyi A."/>
            <person name="Culley D."/>
            <person name="Magnuson J.K."/>
            <person name="James T.Y."/>
            <person name="O'Malley M.A."/>
            <person name="Stajich J.E."/>
            <person name="Spatafora J.W."/>
            <person name="Visel A."/>
            <person name="Grigoriev I.V."/>
        </authorList>
    </citation>
    <scope>NUCLEOTIDE SEQUENCE [LARGE SCALE GENOMIC DNA]</scope>
    <source>
        <strain evidence="3 4">NRRL 1336</strain>
    </source>
</reference>
<feature type="coiled-coil region" evidence="1">
    <location>
        <begin position="228"/>
        <end position="255"/>
    </location>
</feature>
<evidence type="ECO:0008006" key="5">
    <source>
        <dbReference type="Google" id="ProtNLM"/>
    </source>
</evidence>